<dbReference type="SUPFAM" id="SSF51182">
    <property type="entry name" value="RmlC-like cupins"/>
    <property type="match status" value="1"/>
</dbReference>
<dbReference type="PANTHER" id="PTHR38599">
    <property type="entry name" value="CUPIN DOMAIN PROTEIN (AFU_ORTHOLOGUE AFUA_3G13620)"/>
    <property type="match status" value="1"/>
</dbReference>
<sequence>MKNFFHTIPFLVFCIISCTTVSAQQDQMDKNMPIIKVVSAIDIAEKVDGKLMRSSTLDVTYGPGGGAVPHRHPGAVYGYVLEGALEFKVEGKPLQTLRAGDAFYEPTMILHEIGRNLSDTSKVRFIAVIVHPRDAKQLVIPENTDKTED</sequence>
<keyword evidence="1" id="KW-0732">Signal</keyword>
<accession>A0A926JSD7</accession>
<dbReference type="InterPro" id="IPR014710">
    <property type="entry name" value="RmlC-like_jellyroll"/>
</dbReference>
<evidence type="ECO:0000256" key="1">
    <source>
        <dbReference type="SAM" id="SignalP"/>
    </source>
</evidence>
<dbReference type="PANTHER" id="PTHR38599:SF1">
    <property type="entry name" value="CUPIN DOMAIN PROTEIN (AFU_ORTHOLOGUE AFUA_3G13620)"/>
    <property type="match status" value="1"/>
</dbReference>
<dbReference type="Gene3D" id="2.60.120.10">
    <property type="entry name" value="Jelly Rolls"/>
    <property type="match status" value="1"/>
</dbReference>
<organism evidence="3 4">
    <name type="scientific">Sinomicrobium weinanense</name>
    <dbReference type="NCBI Taxonomy" id="2842200"/>
    <lineage>
        <taxon>Bacteria</taxon>
        <taxon>Pseudomonadati</taxon>
        <taxon>Bacteroidota</taxon>
        <taxon>Flavobacteriia</taxon>
        <taxon>Flavobacteriales</taxon>
        <taxon>Flavobacteriaceae</taxon>
        <taxon>Sinomicrobium</taxon>
    </lineage>
</organism>
<evidence type="ECO:0000313" key="3">
    <source>
        <dbReference type="EMBL" id="MBC9796635.1"/>
    </source>
</evidence>
<evidence type="ECO:0000313" key="4">
    <source>
        <dbReference type="Proteomes" id="UP000653730"/>
    </source>
</evidence>
<dbReference type="InterPro" id="IPR011051">
    <property type="entry name" value="RmlC_Cupin_sf"/>
</dbReference>
<protein>
    <submittedName>
        <fullName evidence="3">Cupin domain-containing protein</fullName>
    </submittedName>
</protein>
<reference evidence="3 4" key="1">
    <citation type="submission" date="2020-09" db="EMBL/GenBank/DDBJ databases">
        <title>Sinomicrobium weinanense sp. nov., a halophilic bacteria isolated from saline-alkali soil.</title>
        <authorList>
            <person name="Wu P."/>
            <person name="Ren H."/>
            <person name="Mei Y."/>
            <person name="Liang Y."/>
            <person name="Chen Z."/>
        </authorList>
    </citation>
    <scope>NUCLEOTIDE SEQUENCE [LARGE SCALE GENOMIC DNA]</scope>
    <source>
        <strain evidence="3 4">FJxs</strain>
    </source>
</reference>
<keyword evidence="4" id="KW-1185">Reference proteome</keyword>
<dbReference type="RefSeq" id="WP_187965779.1">
    <property type="nucleotide sequence ID" value="NZ_JACVDC010000032.1"/>
</dbReference>
<dbReference type="InterPro" id="IPR013096">
    <property type="entry name" value="Cupin_2"/>
</dbReference>
<dbReference type="CDD" id="cd02234">
    <property type="entry name" value="cupin_BLR7677-like"/>
    <property type="match status" value="1"/>
</dbReference>
<name>A0A926JSD7_9FLAO</name>
<evidence type="ECO:0000259" key="2">
    <source>
        <dbReference type="Pfam" id="PF07883"/>
    </source>
</evidence>
<gene>
    <name evidence="3" type="ORF">IBL28_11695</name>
</gene>
<dbReference type="AlphaFoldDB" id="A0A926JSD7"/>
<feature type="chain" id="PRO_5037088481" evidence="1">
    <location>
        <begin position="24"/>
        <end position="149"/>
    </location>
</feature>
<comment type="caution">
    <text evidence="3">The sequence shown here is derived from an EMBL/GenBank/DDBJ whole genome shotgun (WGS) entry which is preliminary data.</text>
</comment>
<proteinExistence type="predicted"/>
<dbReference type="Pfam" id="PF07883">
    <property type="entry name" value="Cupin_2"/>
    <property type="match status" value="1"/>
</dbReference>
<dbReference type="Proteomes" id="UP000653730">
    <property type="component" value="Unassembled WGS sequence"/>
</dbReference>
<feature type="domain" description="Cupin type-2" evidence="2">
    <location>
        <begin position="59"/>
        <end position="128"/>
    </location>
</feature>
<dbReference type="EMBL" id="JACVDC010000032">
    <property type="protein sequence ID" value="MBC9796635.1"/>
    <property type="molecule type" value="Genomic_DNA"/>
</dbReference>
<feature type="signal peptide" evidence="1">
    <location>
        <begin position="1"/>
        <end position="23"/>
    </location>
</feature>